<feature type="transmembrane region" description="Helical" evidence="5">
    <location>
        <begin position="73"/>
        <end position="92"/>
    </location>
</feature>
<feature type="transmembrane region" description="Helical" evidence="5">
    <location>
        <begin position="12"/>
        <end position="33"/>
    </location>
</feature>
<feature type="transmembrane region" description="Helical" evidence="5">
    <location>
        <begin position="39"/>
        <end position="61"/>
    </location>
</feature>
<organism evidence="6 7">
    <name type="scientific">Blautia obeum</name>
    <dbReference type="NCBI Taxonomy" id="40520"/>
    <lineage>
        <taxon>Bacteria</taxon>
        <taxon>Bacillati</taxon>
        <taxon>Bacillota</taxon>
        <taxon>Clostridia</taxon>
        <taxon>Lachnospirales</taxon>
        <taxon>Lachnospiraceae</taxon>
        <taxon>Blautia</taxon>
    </lineage>
</organism>
<proteinExistence type="predicted"/>
<dbReference type="Pfam" id="PF01758">
    <property type="entry name" value="SBF"/>
    <property type="match status" value="1"/>
</dbReference>
<protein>
    <submittedName>
        <fullName evidence="6">Sodium transporter</fullName>
    </submittedName>
</protein>
<gene>
    <name evidence="6" type="ORF">C4886_04425</name>
</gene>
<comment type="caution">
    <text evidence="6">The sequence shown here is derived from an EMBL/GenBank/DDBJ whole genome shotgun (WGS) entry which is preliminary data.</text>
</comment>
<dbReference type="InterPro" id="IPR038770">
    <property type="entry name" value="Na+/solute_symporter_sf"/>
</dbReference>
<dbReference type="EMBL" id="PSQG01000005">
    <property type="protein sequence ID" value="RCH45161.1"/>
    <property type="molecule type" value="Genomic_DNA"/>
</dbReference>
<dbReference type="Gene3D" id="1.20.1530.20">
    <property type="match status" value="1"/>
</dbReference>
<evidence type="ECO:0000256" key="5">
    <source>
        <dbReference type="SAM" id="Phobius"/>
    </source>
</evidence>
<keyword evidence="4 5" id="KW-0472">Membrane</keyword>
<accession>A0A367G5B8</accession>
<feature type="transmembrane region" description="Helical" evidence="5">
    <location>
        <begin position="161"/>
        <end position="183"/>
    </location>
</feature>
<dbReference type="InterPro" id="IPR002657">
    <property type="entry name" value="BilAc:Na_symport/Acr3"/>
</dbReference>
<keyword evidence="2 5" id="KW-0812">Transmembrane</keyword>
<keyword evidence="3 5" id="KW-1133">Transmembrane helix</keyword>
<comment type="subcellular location">
    <subcellularLocation>
        <location evidence="1">Membrane</location>
        <topology evidence="1">Multi-pass membrane protein</topology>
    </subcellularLocation>
</comment>
<dbReference type="PANTHER" id="PTHR10361:SF28">
    <property type="entry name" value="P3 PROTEIN-RELATED"/>
    <property type="match status" value="1"/>
</dbReference>
<feature type="transmembrane region" description="Helical" evidence="5">
    <location>
        <begin position="227"/>
        <end position="248"/>
    </location>
</feature>
<dbReference type="PROSITE" id="PS51257">
    <property type="entry name" value="PROKAR_LIPOPROTEIN"/>
    <property type="match status" value="1"/>
</dbReference>
<name>A0A367G5B8_9FIRM</name>
<evidence type="ECO:0000256" key="4">
    <source>
        <dbReference type="ARBA" id="ARBA00023136"/>
    </source>
</evidence>
<evidence type="ECO:0000313" key="7">
    <source>
        <dbReference type="Proteomes" id="UP000253208"/>
    </source>
</evidence>
<dbReference type="RefSeq" id="WP_114001791.1">
    <property type="nucleotide sequence ID" value="NZ_PSQG01000005.1"/>
</dbReference>
<evidence type="ECO:0000256" key="2">
    <source>
        <dbReference type="ARBA" id="ARBA00022692"/>
    </source>
</evidence>
<sequence>MGKVLKKIGIISSLASRYIGIIIIAFSCLAFFWRDGFSWMTNYTSVFLGVIMFGMGLTIKLDDFRAIFSRPKEVVIGAVAQYTIMPVIAWLLCKVMNLPADLALGVILVGCCPGGTASNVITYIAGGDVALSVGMTIVSTLAAPLMTPFLVYVLAGAWVEVSFWAMVLSVVKVILIPVLLGVFLRSLAGEHVDKVSDVMPLVSVVAIVMIIGGIVAVNAEKIVSCGVLVLGVVAIHNFCGMMLGFLAAKIFHVEYSRTTAIAIEVGMQNSGLAVSLAAANFAANPLATLPGAIFSVWHNIAGSIFAGIRRAGAENLAEIDRIREIDCCNCEKQ</sequence>
<dbReference type="PANTHER" id="PTHR10361">
    <property type="entry name" value="SODIUM-BILE ACID COTRANSPORTER"/>
    <property type="match status" value="1"/>
</dbReference>
<dbReference type="GO" id="GO:0016020">
    <property type="term" value="C:membrane"/>
    <property type="evidence" value="ECO:0007669"/>
    <property type="project" value="UniProtKB-SubCell"/>
</dbReference>
<evidence type="ECO:0000256" key="3">
    <source>
        <dbReference type="ARBA" id="ARBA00022989"/>
    </source>
</evidence>
<evidence type="ECO:0000313" key="6">
    <source>
        <dbReference type="EMBL" id="RCH45161.1"/>
    </source>
</evidence>
<feature type="transmembrane region" description="Helical" evidence="5">
    <location>
        <begin position="104"/>
        <end position="126"/>
    </location>
</feature>
<dbReference type="AlphaFoldDB" id="A0A367G5B8"/>
<reference evidence="6 7" key="1">
    <citation type="submission" date="2018-02" db="EMBL/GenBank/DDBJ databases">
        <title>Complete genome sequencing of Faecalibacterium prausnitzii strains isolated from the human gut.</title>
        <authorList>
            <person name="Fitzgerald B.C."/>
            <person name="Shkoporov A.N."/>
            <person name="Ross P.R."/>
            <person name="Hill C."/>
        </authorList>
    </citation>
    <scope>NUCLEOTIDE SEQUENCE [LARGE SCALE GENOMIC DNA]</scope>
    <source>
        <strain evidence="6 7">APC942/31-1</strain>
    </source>
</reference>
<evidence type="ECO:0000256" key="1">
    <source>
        <dbReference type="ARBA" id="ARBA00004141"/>
    </source>
</evidence>
<feature type="transmembrane region" description="Helical" evidence="5">
    <location>
        <begin position="195"/>
        <end position="215"/>
    </location>
</feature>
<dbReference type="InterPro" id="IPR004710">
    <property type="entry name" value="Bilac:Na_transpt"/>
</dbReference>
<feature type="transmembrane region" description="Helical" evidence="5">
    <location>
        <begin position="133"/>
        <end position="155"/>
    </location>
</feature>
<dbReference type="Proteomes" id="UP000253208">
    <property type="component" value="Unassembled WGS sequence"/>
</dbReference>